<dbReference type="AlphaFoldDB" id="A0A7X6JBV4"/>
<evidence type="ECO:0000313" key="2">
    <source>
        <dbReference type="Proteomes" id="UP000558475"/>
    </source>
</evidence>
<dbReference type="EMBL" id="JAAXZB010000001">
    <property type="protein sequence ID" value="NKW09957.1"/>
    <property type="molecule type" value="Genomic_DNA"/>
</dbReference>
<evidence type="ECO:0000313" key="1">
    <source>
        <dbReference type="EMBL" id="NKW09957.1"/>
    </source>
</evidence>
<gene>
    <name evidence="1" type="ORF">HGG76_11650</name>
</gene>
<sequence length="46" mass="5283">MKYGKIRRLFGPALMKEIPEDESLNTFLVVGPQQLELHVGKRIENS</sequence>
<organism evidence="1 2">
    <name type="scientific">Brucella tritici</name>
    <dbReference type="NCBI Taxonomy" id="94626"/>
    <lineage>
        <taxon>Bacteria</taxon>
        <taxon>Pseudomonadati</taxon>
        <taxon>Pseudomonadota</taxon>
        <taxon>Alphaproteobacteria</taxon>
        <taxon>Hyphomicrobiales</taxon>
        <taxon>Brucellaceae</taxon>
        <taxon>Brucella/Ochrobactrum group</taxon>
        <taxon>Brucella</taxon>
    </lineage>
</organism>
<dbReference type="Proteomes" id="UP000558475">
    <property type="component" value="Unassembled WGS sequence"/>
</dbReference>
<accession>A0A7X6JBV4</accession>
<protein>
    <submittedName>
        <fullName evidence="1">Uncharacterized protein</fullName>
    </submittedName>
</protein>
<proteinExistence type="predicted"/>
<reference evidence="1 2" key="1">
    <citation type="submission" date="2020-04" db="EMBL/GenBank/DDBJ databases">
        <title>Whole genome sequencing of clinical and environmental type strains of Ochrobactrum.</title>
        <authorList>
            <person name="Dharne M."/>
        </authorList>
    </citation>
    <scope>NUCLEOTIDE SEQUENCE [LARGE SCALE GENOMIC DNA]</scope>
    <source>
        <strain evidence="1 2">DSM 13340</strain>
    </source>
</reference>
<name>A0A7X6JBV4_9HYPH</name>
<comment type="caution">
    <text evidence="1">The sequence shown here is derived from an EMBL/GenBank/DDBJ whole genome shotgun (WGS) entry which is preliminary data.</text>
</comment>